<dbReference type="RefSeq" id="WP_120245135.1">
    <property type="nucleotide sequence ID" value="NZ_RAPO01000002.1"/>
</dbReference>
<evidence type="ECO:0000313" key="2">
    <source>
        <dbReference type="EMBL" id="RKD95918.1"/>
    </source>
</evidence>
<dbReference type="Proteomes" id="UP000283805">
    <property type="component" value="Unassembled WGS sequence"/>
</dbReference>
<keyword evidence="3" id="KW-1185">Reference proteome</keyword>
<organism evidence="2 3">
    <name type="scientific">Halopiger aswanensis</name>
    <dbReference type="NCBI Taxonomy" id="148449"/>
    <lineage>
        <taxon>Archaea</taxon>
        <taxon>Methanobacteriati</taxon>
        <taxon>Methanobacteriota</taxon>
        <taxon>Stenosarchaea group</taxon>
        <taxon>Halobacteria</taxon>
        <taxon>Halobacteriales</taxon>
        <taxon>Natrialbaceae</taxon>
        <taxon>Halopiger</taxon>
    </lineage>
</organism>
<reference evidence="2 3" key="1">
    <citation type="submission" date="2018-09" db="EMBL/GenBank/DDBJ databases">
        <title>Genomic Encyclopedia of Archaeal and Bacterial Type Strains, Phase II (KMG-II): from individual species to whole genera.</title>
        <authorList>
            <person name="Goeker M."/>
        </authorList>
    </citation>
    <scope>NUCLEOTIDE SEQUENCE [LARGE SCALE GENOMIC DNA]</scope>
    <source>
        <strain evidence="2 3">DSM 13151</strain>
    </source>
</reference>
<dbReference type="EMBL" id="RAPO01000002">
    <property type="protein sequence ID" value="RKD95918.1"/>
    <property type="molecule type" value="Genomic_DNA"/>
</dbReference>
<proteinExistence type="predicted"/>
<protein>
    <submittedName>
        <fullName evidence="2">Uncharacterized protein</fullName>
    </submittedName>
</protein>
<gene>
    <name evidence="2" type="ORF">ATJ93_2781</name>
</gene>
<feature type="compositionally biased region" description="Low complexity" evidence="1">
    <location>
        <begin position="155"/>
        <end position="166"/>
    </location>
</feature>
<sequence length="166" mass="17971">MSGSNPRRGSNAAPDPEDLREEAAEYETIAEGLEGLVAELRDEPLRQTRLEGLFDEATTSNPNIWNTVTAFIDVEDGEAVVTDESKLAEGSWAPEIVEGCDAMVTIDVQRGLMPDDFKYLVGKKLQDEIDAFRQQAAQARQRAADLENADEDGADGSADAEPNGDA</sequence>
<name>A0A3R7HJE0_9EURY</name>
<evidence type="ECO:0000313" key="3">
    <source>
        <dbReference type="Proteomes" id="UP000283805"/>
    </source>
</evidence>
<comment type="caution">
    <text evidence="2">The sequence shown here is derived from an EMBL/GenBank/DDBJ whole genome shotgun (WGS) entry which is preliminary data.</text>
</comment>
<feature type="region of interest" description="Disordered" evidence="1">
    <location>
        <begin position="134"/>
        <end position="166"/>
    </location>
</feature>
<dbReference type="OrthoDB" id="157412at2157"/>
<feature type="region of interest" description="Disordered" evidence="1">
    <location>
        <begin position="1"/>
        <end position="22"/>
    </location>
</feature>
<accession>A0A3R7HJE0</accession>
<evidence type="ECO:0000256" key="1">
    <source>
        <dbReference type="SAM" id="MobiDB-lite"/>
    </source>
</evidence>
<dbReference type="AlphaFoldDB" id="A0A3R7HJE0"/>